<feature type="compositionally biased region" description="Polar residues" evidence="1">
    <location>
        <begin position="10"/>
        <end position="41"/>
    </location>
</feature>
<protein>
    <submittedName>
        <fullName evidence="2">Uncharacterized protein</fullName>
    </submittedName>
</protein>
<dbReference type="EMBL" id="MU250526">
    <property type="protein sequence ID" value="KAG7450524.1"/>
    <property type="molecule type" value="Genomic_DNA"/>
</dbReference>
<sequence length="126" mass="13462">MLGRRLLQGKPSSSLSTIARALSQSNSTAATPAPLPTSNPLAAQAPNYPTVWSPNQRPRPLAQSNPRFEQTVMETQPTPLSAMQLIADEPIRLVDGRKAVCDGGAPLQFLPTCSILLTVLQSDSSR</sequence>
<proteinExistence type="predicted"/>
<accession>A0A9P7W204</accession>
<keyword evidence="3" id="KW-1185">Reference proteome</keyword>
<dbReference type="GeneID" id="66107649"/>
<dbReference type="RefSeq" id="XP_043044024.1">
    <property type="nucleotide sequence ID" value="XM_043185352.1"/>
</dbReference>
<dbReference type="OrthoDB" id="307899at2759"/>
<gene>
    <name evidence="2" type="ORF">BT62DRAFT_927806</name>
</gene>
<evidence type="ECO:0000256" key="1">
    <source>
        <dbReference type="SAM" id="MobiDB-lite"/>
    </source>
</evidence>
<evidence type="ECO:0000313" key="2">
    <source>
        <dbReference type="EMBL" id="KAG7450524.1"/>
    </source>
</evidence>
<name>A0A9P7W204_9AGAR</name>
<reference evidence="2" key="1">
    <citation type="submission" date="2020-11" db="EMBL/GenBank/DDBJ databases">
        <title>Adaptations for nitrogen fixation in a non-lichenized fungal sporocarp promotes dispersal by wood-feeding termites.</title>
        <authorList>
            <consortium name="DOE Joint Genome Institute"/>
            <person name="Koch R.A."/>
            <person name="Yoon G."/>
            <person name="Arayal U."/>
            <person name="Lail K."/>
            <person name="Amirebrahimi M."/>
            <person name="Labutti K."/>
            <person name="Lipzen A."/>
            <person name="Riley R."/>
            <person name="Barry K."/>
            <person name="Henrissat B."/>
            <person name="Grigoriev I.V."/>
            <person name="Herr J.R."/>
            <person name="Aime M.C."/>
        </authorList>
    </citation>
    <scope>NUCLEOTIDE SEQUENCE</scope>
    <source>
        <strain evidence="2">MCA 3950</strain>
    </source>
</reference>
<comment type="caution">
    <text evidence="2">The sequence shown here is derived from an EMBL/GenBank/DDBJ whole genome shotgun (WGS) entry which is preliminary data.</text>
</comment>
<organism evidence="2 3">
    <name type="scientific">Guyanagaster necrorhizus</name>
    <dbReference type="NCBI Taxonomy" id="856835"/>
    <lineage>
        <taxon>Eukaryota</taxon>
        <taxon>Fungi</taxon>
        <taxon>Dikarya</taxon>
        <taxon>Basidiomycota</taxon>
        <taxon>Agaricomycotina</taxon>
        <taxon>Agaricomycetes</taxon>
        <taxon>Agaricomycetidae</taxon>
        <taxon>Agaricales</taxon>
        <taxon>Marasmiineae</taxon>
        <taxon>Physalacriaceae</taxon>
        <taxon>Guyanagaster</taxon>
    </lineage>
</organism>
<feature type="region of interest" description="Disordered" evidence="1">
    <location>
        <begin position="1"/>
        <end position="67"/>
    </location>
</feature>
<feature type="compositionally biased region" description="Polar residues" evidence="1">
    <location>
        <begin position="50"/>
        <end position="67"/>
    </location>
</feature>
<evidence type="ECO:0000313" key="3">
    <source>
        <dbReference type="Proteomes" id="UP000812287"/>
    </source>
</evidence>
<dbReference type="Proteomes" id="UP000812287">
    <property type="component" value="Unassembled WGS sequence"/>
</dbReference>
<dbReference type="AlphaFoldDB" id="A0A9P7W204"/>